<sequence length="380" mass="43450">MAASTILTETQRSSFEEAIRCGTEQSCTKNPGHGLFINVSCLAMTDIPEQIRNAKVLDFIKLVGKRTVHIELFQHNNLGDHCGTGFVIKFWKQFYLCTNHHVINSSHKIKSCKIRFRYDRKDMEGILETKWTALVSEDTNQDISISTFEMTTEIEEFLSGLEICEVSDFIAKTELFYKDKTFNFDAFLIKANDRYLFELFDYNGELGDIDCLKAHCQVTFSQGEKKTFEAKLSQTNNKKYIKCPHYILIPSYIQSVFNRYEQLVAYDESRPIPCFVVSHPHGKEKRVSFGNFRPHSEVTLEGKPIICHTAPTCQGSSGAAVFPIGVRELQFRCLIHSHPEPSLFHYPGASTTNNFNIIQGGGYKQFIKIKQFIYDGHKGQ</sequence>
<dbReference type="Gene3D" id="2.40.10.10">
    <property type="entry name" value="Trypsin-like serine proteases"/>
    <property type="match status" value="1"/>
</dbReference>
<dbReference type="InterPro" id="IPR009003">
    <property type="entry name" value="Peptidase_S1_PA"/>
</dbReference>
<proteinExistence type="predicted"/>
<name>A0AAN8Q221_PATCE</name>
<organism evidence="1 2">
    <name type="scientific">Patella caerulea</name>
    <name type="common">Rayed Mediterranean limpet</name>
    <dbReference type="NCBI Taxonomy" id="87958"/>
    <lineage>
        <taxon>Eukaryota</taxon>
        <taxon>Metazoa</taxon>
        <taxon>Spiralia</taxon>
        <taxon>Lophotrochozoa</taxon>
        <taxon>Mollusca</taxon>
        <taxon>Gastropoda</taxon>
        <taxon>Patellogastropoda</taxon>
        <taxon>Patelloidea</taxon>
        <taxon>Patellidae</taxon>
        <taxon>Patella</taxon>
    </lineage>
</organism>
<evidence type="ECO:0008006" key="3">
    <source>
        <dbReference type="Google" id="ProtNLM"/>
    </source>
</evidence>
<comment type="caution">
    <text evidence="1">The sequence shown here is derived from an EMBL/GenBank/DDBJ whole genome shotgun (WGS) entry which is preliminary data.</text>
</comment>
<dbReference type="EMBL" id="JAZGQO010000001">
    <property type="protein sequence ID" value="KAK6195281.1"/>
    <property type="molecule type" value="Genomic_DNA"/>
</dbReference>
<dbReference type="InterPro" id="IPR043504">
    <property type="entry name" value="Peptidase_S1_PA_chymotrypsin"/>
</dbReference>
<evidence type="ECO:0000313" key="1">
    <source>
        <dbReference type="EMBL" id="KAK6195281.1"/>
    </source>
</evidence>
<dbReference type="Proteomes" id="UP001347796">
    <property type="component" value="Unassembled WGS sequence"/>
</dbReference>
<protein>
    <recommendedName>
        <fullName evidence="3">Serine protease</fullName>
    </recommendedName>
</protein>
<evidence type="ECO:0000313" key="2">
    <source>
        <dbReference type="Proteomes" id="UP001347796"/>
    </source>
</evidence>
<reference evidence="1 2" key="1">
    <citation type="submission" date="2024-01" db="EMBL/GenBank/DDBJ databases">
        <title>The genome of the rayed Mediterranean limpet Patella caerulea (Linnaeus, 1758).</title>
        <authorList>
            <person name="Anh-Thu Weber A."/>
            <person name="Halstead-Nussloch G."/>
        </authorList>
    </citation>
    <scope>NUCLEOTIDE SEQUENCE [LARGE SCALE GENOMIC DNA]</scope>
    <source>
        <strain evidence="1">AATW-2023a</strain>
        <tissue evidence="1">Whole specimen</tissue>
    </source>
</reference>
<gene>
    <name evidence="1" type="ORF">SNE40_000745</name>
</gene>
<keyword evidence="2" id="KW-1185">Reference proteome</keyword>
<accession>A0AAN8Q221</accession>
<dbReference type="AlphaFoldDB" id="A0AAN8Q221"/>
<dbReference type="SUPFAM" id="SSF50494">
    <property type="entry name" value="Trypsin-like serine proteases"/>
    <property type="match status" value="1"/>
</dbReference>